<dbReference type="Proteomes" id="UP001058602">
    <property type="component" value="Plasmid p1"/>
</dbReference>
<feature type="chain" id="PRO_5045306991" evidence="1">
    <location>
        <begin position="24"/>
        <end position="45"/>
    </location>
</feature>
<organism evidence="2 3">
    <name type="scientific">Vibrio japonicus</name>
    <dbReference type="NCBI Taxonomy" id="1824638"/>
    <lineage>
        <taxon>Bacteria</taxon>
        <taxon>Pseudomonadati</taxon>
        <taxon>Pseudomonadota</taxon>
        <taxon>Gammaproteobacteria</taxon>
        <taxon>Vibrionales</taxon>
        <taxon>Vibrionaceae</taxon>
        <taxon>Vibrio</taxon>
    </lineage>
</organism>
<evidence type="ECO:0000313" key="3">
    <source>
        <dbReference type="Proteomes" id="UP001058602"/>
    </source>
</evidence>
<dbReference type="EMBL" id="CP102098">
    <property type="protein sequence ID" value="UUM33195.1"/>
    <property type="molecule type" value="Genomic_DNA"/>
</dbReference>
<gene>
    <name evidence="2" type="ORF">NP165_19980</name>
</gene>
<dbReference type="RefSeq" id="WP_257086883.1">
    <property type="nucleotide sequence ID" value="NZ_CP102098.1"/>
</dbReference>
<protein>
    <submittedName>
        <fullName evidence="2">Uncharacterized protein</fullName>
    </submittedName>
</protein>
<evidence type="ECO:0000256" key="1">
    <source>
        <dbReference type="SAM" id="SignalP"/>
    </source>
</evidence>
<geneLocation type="plasmid" evidence="2 3">
    <name>p1</name>
</geneLocation>
<keyword evidence="3" id="KW-1185">Reference proteome</keyword>
<sequence length="45" mass="4637">MKAVALAAYITFSASLIVSVAAATEAATNRQAVEAFAAQVQEVRP</sequence>
<evidence type="ECO:0000313" key="2">
    <source>
        <dbReference type="EMBL" id="UUM33195.1"/>
    </source>
</evidence>
<keyword evidence="2" id="KW-0614">Plasmid</keyword>
<proteinExistence type="predicted"/>
<name>A0ABY5LQH5_9VIBR</name>
<accession>A0ABY5LQH5</accession>
<reference evidence="2" key="1">
    <citation type="submission" date="2022-07" db="EMBL/GenBank/DDBJ databases">
        <title>Complete genome of Vibrio japonicus strain JCM 31412T and phylogenomic assessment of the Nereis clade of the genus Vibrio.</title>
        <authorList>
            <person name="Shlafstein M.D."/>
            <person name="Emsley S.A."/>
            <person name="Ushijima B."/>
            <person name="Videau P."/>
            <person name="Saw J.H."/>
        </authorList>
    </citation>
    <scope>NUCLEOTIDE SEQUENCE</scope>
    <source>
        <strain evidence="2">JCM 31412</strain>
        <plasmid evidence="2">p1</plasmid>
    </source>
</reference>
<keyword evidence="1" id="KW-0732">Signal</keyword>
<feature type="signal peptide" evidence="1">
    <location>
        <begin position="1"/>
        <end position="23"/>
    </location>
</feature>